<gene>
    <name evidence="4" type="ORF">R9Z33_08050</name>
</gene>
<dbReference type="PANTHER" id="PTHR35174">
    <property type="entry name" value="BLL7171 PROTEIN-RELATED"/>
    <property type="match status" value="1"/>
</dbReference>
<keyword evidence="5" id="KW-1185">Reference proteome</keyword>
<accession>A0ABZ0PM46</accession>
<dbReference type="Proteomes" id="UP001305521">
    <property type="component" value="Chromosome"/>
</dbReference>
<dbReference type="Pfam" id="PF03795">
    <property type="entry name" value="YCII"/>
    <property type="match status" value="1"/>
</dbReference>
<evidence type="ECO:0000313" key="5">
    <source>
        <dbReference type="Proteomes" id="UP001305521"/>
    </source>
</evidence>
<name>A0ABZ0PM46_9PROT</name>
<comment type="similarity">
    <text evidence="1">Belongs to the YciI family.</text>
</comment>
<sequence>MQYALIFAEPAGEFEKRNDPAQAPAYWGAWMGYIGAMQAAGIMRGGHGLEPPMLATTLRLRDGQRHVQDGPYADTKEQLGGFIAIEVPDLDAALEWAARSPAASVGSVEIRPVLPPPAES</sequence>
<dbReference type="InterPro" id="IPR011008">
    <property type="entry name" value="Dimeric_a/b-barrel"/>
</dbReference>
<evidence type="ECO:0000256" key="2">
    <source>
        <dbReference type="SAM" id="MobiDB-lite"/>
    </source>
</evidence>
<evidence type="ECO:0000313" key="4">
    <source>
        <dbReference type="EMBL" id="WPB86818.1"/>
    </source>
</evidence>
<dbReference type="EMBL" id="CP137852">
    <property type="protein sequence ID" value="WPB86818.1"/>
    <property type="molecule type" value="Genomic_DNA"/>
</dbReference>
<organism evidence="4 5">
    <name type="scientific">Sediminicoccus rosea</name>
    <dbReference type="NCBI Taxonomy" id="1225128"/>
    <lineage>
        <taxon>Bacteria</taxon>
        <taxon>Pseudomonadati</taxon>
        <taxon>Pseudomonadota</taxon>
        <taxon>Alphaproteobacteria</taxon>
        <taxon>Acetobacterales</taxon>
        <taxon>Roseomonadaceae</taxon>
        <taxon>Sediminicoccus</taxon>
    </lineage>
</organism>
<dbReference type="SUPFAM" id="SSF54909">
    <property type="entry name" value="Dimeric alpha+beta barrel"/>
    <property type="match status" value="1"/>
</dbReference>
<dbReference type="Gene3D" id="3.30.70.1060">
    <property type="entry name" value="Dimeric alpha+beta barrel"/>
    <property type="match status" value="1"/>
</dbReference>
<evidence type="ECO:0000259" key="3">
    <source>
        <dbReference type="Pfam" id="PF03795"/>
    </source>
</evidence>
<evidence type="ECO:0000256" key="1">
    <source>
        <dbReference type="ARBA" id="ARBA00007689"/>
    </source>
</evidence>
<feature type="domain" description="YCII-related" evidence="3">
    <location>
        <begin position="31"/>
        <end position="115"/>
    </location>
</feature>
<dbReference type="RefSeq" id="WP_318650775.1">
    <property type="nucleotide sequence ID" value="NZ_CP137852.1"/>
</dbReference>
<proteinExistence type="inferred from homology"/>
<reference evidence="4 5" key="1">
    <citation type="submission" date="2023-11" db="EMBL/GenBank/DDBJ databases">
        <title>Arctic aerobic anoxygenic photoheterotroph Sediminicoccus rosea KRV36 adapts its photosynthesis to long days of polar summer.</title>
        <authorList>
            <person name="Tomasch J."/>
            <person name="Kopejtka K."/>
            <person name="Bily T."/>
            <person name="Gardiner A.T."/>
            <person name="Gardian Z."/>
            <person name="Shivaramu S."/>
            <person name="Koblizek M."/>
            <person name="Engelhardt F."/>
            <person name="Kaftan D."/>
        </authorList>
    </citation>
    <scope>NUCLEOTIDE SEQUENCE [LARGE SCALE GENOMIC DNA]</scope>
    <source>
        <strain evidence="4 5">R-30</strain>
    </source>
</reference>
<dbReference type="InterPro" id="IPR005545">
    <property type="entry name" value="YCII"/>
</dbReference>
<dbReference type="PANTHER" id="PTHR35174:SF3">
    <property type="entry name" value="BLL7171 PROTEIN"/>
    <property type="match status" value="1"/>
</dbReference>
<feature type="region of interest" description="Disordered" evidence="2">
    <location>
        <begin position="101"/>
        <end position="120"/>
    </location>
</feature>
<protein>
    <submittedName>
        <fullName evidence="4">YciI family protein</fullName>
    </submittedName>
</protein>